<keyword evidence="2" id="KW-1185">Reference proteome</keyword>
<dbReference type="Gene3D" id="1.10.10.10">
    <property type="entry name" value="Winged helix-like DNA-binding domain superfamily/Winged helix DNA-binding domain"/>
    <property type="match status" value="1"/>
</dbReference>
<sequence>MKKEKMKALLDILLQKTDYVTSKDLTQQFSVSQETVIR</sequence>
<name>A0ABV4DPJ2_9LACO</name>
<evidence type="ECO:0000313" key="1">
    <source>
        <dbReference type="EMBL" id="MEY8662392.1"/>
    </source>
</evidence>
<comment type="caution">
    <text evidence="1">The sequence shown here is derived from an EMBL/GenBank/DDBJ whole genome shotgun (WGS) entry which is preliminary data.</text>
</comment>
<gene>
    <name evidence="1" type="ORF">AALT52_05760</name>
</gene>
<dbReference type="InterPro" id="IPR036388">
    <property type="entry name" value="WH-like_DNA-bd_sf"/>
</dbReference>
<accession>A0ABV4DPJ2</accession>
<evidence type="ECO:0000313" key="2">
    <source>
        <dbReference type="Proteomes" id="UP001565236"/>
    </source>
</evidence>
<dbReference type="EMBL" id="JBCLUF010000017">
    <property type="protein sequence ID" value="MEY8662392.1"/>
    <property type="molecule type" value="Genomic_DNA"/>
</dbReference>
<protein>
    <submittedName>
        <fullName evidence="1">HTH domain-containing protein</fullName>
    </submittedName>
</protein>
<dbReference type="RefSeq" id="WP_369941908.1">
    <property type="nucleotide sequence ID" value="NZ_JBCLUF010000017.1"/>
</dbReference>
<proteinExistence type="predicted"/>
<reference evidence="1 2" key="1">
    <citation type="submission" date="2024-03" db="EMBL/GenBank/DDBJ databases">
        <title>Mouse gut bacterial collection (mGBC) of GemPharmatech.</title>
        <authorList>
            <person name="He Y."/>
            <person name="Dong L."/>
            <person name="Wu D."/>
            <person name="Gao X."/>
            <person name="Lin Z."/>
        </authorList>
    </citation>
    <scope>NUCLEOTIDE SEQUENCE [LARGE SCALE GENOMIC DNA]</scope>
    <source>
        <strain evidence="1 2">15-30</strain>
    </source>
</reference>
<dbReference type="Proteomes" id="UP001565236">
    <property type="component" value="Unassembled WGS sequence"/>
</dbReference>
<organism evidence="1 2">
    <name type="scientific">Ligilactobacillus faecis</name>
    <dbReference type="NCBI Taxonomy" id="762833"/>
    <lineage>
        <taxon>Bacteria</taxon>
        <taxon>Bacillati</taxon>
        <taxon>Bacillota</taxon>
        <taxon>Bacilli</taxon>
        <taxon>Lactobacillales</taxon>
        <taxon>Lactobacillaceae</taxon>
        <taxon>Ligilactobacillus</taxon>
    </lineage>
</organism>